<dbReference type="EMBL" id="LAZR01011587">
    <property type="protein sequence ID" value="KKM60905.1"/>
    <property type="molecule type" value="Genomic_DNA"/>
</dbReference>
<name>A0A0F9LA12_9ZZZZ</name>
<reference evidence="1" key="1">
    <citation type="journal article" date="2015" name="Nature">
        <title>Complex archaea that bridge the gap between prokaryotes and eukaryotes.</title>
        <authorList>
            <person name="Spang A."/>
            <person name="Saw J.H."/>
            <person name="Jorgensen S.L."/>
            <person name="Zaremba-Niedzwiedzka K."/>
            <person name="Martijn J."/>
            <person name="Lind A.E."/>
            <person name="van Eijk R."/>
            <person name="Schleper C."/>
            <person name="Guy L."/>
            <person name="Ettema T.J."/>
        </authorList>
    </citation>
    <scope>NUCLEOTIDE SEQUENCE</scope>
</reference>
<accession>A0A0F9LA12</accession>
<dbReference type="AlphaFoldDB" id="A0A0F9LA12"/>
<proteinExistence type="predicted"/>
<protein>
    <submittedName>
        <fullName evidence="1">Uncharacterized protein</fullName>
    </submittedName>
</protein>
<gene>
    <name evidence="1" type="ORF">LCGC14_1537110</name>
</gene>
<sequence>MAQNEIELTIKWENNVAFEVTIKDNQHTLTLVKMEENGDIAHLWPSATDLMERFIKRTMERIGKEMST</sequence>
<comment type="caution">
    <text evidence="1">The sequence shown here is derived from an EMBL/GenBank/DDBJ whole genome shotgun (WGS) entry which is preliminary data.</text>
</comment>
<evidence type="ECO:0000313" key="1">
    <source>
        <dbReference type="EMBL" id="KKM60905.1"/>
    </source>
</evidence>
<organism evidence="1">
    <name type="scientific">marine sediment metagenome</name>
    <dbReference type="NCBI Taxonomy" id="412755"/>
    <lineage>
        <taxon>unclassified sequences</taxon>
        <taxon>metagenomes</taxon>
        <taxon>ecological metagenomes</taxon>
    </lineage>
</organism>